<evidence type="ECO:0000259" key="9">
    <source>
        <dbReference type="PROSITE" id="PS50109"/>
    </source>
</evidence>
<dbReference type="InterPro" id="IPR036890">
    <property type="entry name" value="HATPase_C_sf"/>
</dbReference>
<dbReference type="EC" id="2.7.13.3" evidence="2"/>
<evidence type="ECO:0000256" key="3">
    <source>
        <dbReference type="ARBA" id="ARBA00022553"/>
    </source>
</evidence>
<dbReference type="Pfam" id="PF02518">
    <property type="entry name" value="HATPase_c"/>
    <property type="match status" value="1"/>
</dbReference>
<evidence type="ECO:0000256" key="4">
    <source>
        <dbReference type="ARBA" id="ARBA00022679"/>
    </source>
</evidence>
<sequence>MISTHTEIEAARAPSDEALAGLVHDLRNYIQIATSAINIMSRHADVAASDSLGSIVAHAADSLQRAGELVRHSDDPDRAIADDLGLSDSLAEMAPLLRYACGPDIRIKLLVGLVPRIRCGRLGLQNALLNLALNARDAMPMGGTLSISATLANGPETPEVELVVADTGHGMPQVILERAFEPHFSTKPSGAGHGMGLSGVRRFIEQLGGRVYIASAEQVGTTVTLRLPAA</sequence>
<keyword evidence="7" id="KW-0067">ATP-binding</keyword>
<proteinExistence type="predicted"/>
<dbReference type="InterPro" id="IPR003594">
    <property type="entry name" value="HATPase_dom"/>
</dbReference>
<dbReference type="GO" id="GO:0000160">
    <property type="term" value="P:phosphorelay signal transduction system"/>
    <property type="evidence" value="ECO:0007669"/>
    <property type="project" value="UniProtKB-KW"/>
</dbReference>
<evidence type="ECO:0000313" key="11">
    <source>
        <dbReference type="Proteomes" id="UP000095463"/>
    </source>
</evidence>
<keyword evidence="11" id="KW-1185">Reference proteome</keyword>
<comment type="catalytic activity">
    <reaction evidence="1">
        <text>ATP + protein L-histidine = ADP + protein N-phospho-L-histidine.</text>
        <dbReference type="EC" id="2.7.13.3"/>
    </reaction>
</comment>
<dbReference type="GO" id="GO:0005524">
    <property type="term" value="F:ATP binding"/>
    <property type="evidence" value="ECO:0007669"/>
    <property type="project" value="UniProtKB-KW"/>
</dbReference>
<evidence type="ECO:0000256" key="7">
    <source>
        <dbReference type="ARBA" id="ARBA00022840"/>
    </source>
</evidence>
<keyword evidence="3" id="KW-0597">Phosphoprotein</keyword>
<comment type="caution">
    <text evidence="10">The sequence shown here is derived from an EMBL/GenBank/DDBJ whole genome shotgun (WGS) entry which is preliminary data.</text>
</comment>
<evidence type="ECO:0000256" key="6">
    <source>
        <dbReference type="ARBA" id="ARBA00022777"/>
    </source>
</evidence>
<dbReference type="PROSITE" id="PS50109">
    <property type="entry name" value="HIS_KIN"/>
    <property type="match status" value="1"/>
</dbReference>
<keyword evidence="4" id="KW-0808">Transferase</keyword>
<dbReference type="Gene3D" id="3.30.565.10">
    <property type="entry name" value="Histidine kinase-like ATPase, C-terminal domain"/>
    <property type="match status" value="1"/>
</dbReference>
<organism evidence="10 11">
    <name type="scientific">Devosia insulae DS-56</name>
    <dbReference type="NCBI Taxonomy" id="1116389"/>
    <lineage>
        <taxon>Bacteria</taxon>
        <taxon>Pseudomonadati</taxon>
        <taxon>Pseudomonadota</taxon>
        <taxon>Alphaproteobacteria</taxon>
        <taxon>Hyphomicrobiales</taxon>
        <taxon>Devosiaceae</taxon>
        <taxon>Devosia</taxon>
    </lineage>
</organism>
<dbReference type="AlphaFoldDB" id="A0A1E5XIS3"/>
<keyword evidence="6" id="KW-0418">Kinase</keyword>
<evidence type="ECO:0000256" key="8">
    <source>
        <dbReference type="ARBA" id="ARBA00023012"/>
    </source>
</evidence>
<dbReference type="GO" id="GO:0004673">
    <property type="term" value="F:protein histidine kinase activity"/>
    <property type="evidence" value="ECO:0007669"/>
    <property type="project" value="UniProtKB-EC"/>
</dbReference>
<dbReference type="SUPFAM" id="SSF55874">
    <property type="entry name" value="ATPase domain of HSP90 chaperone/DNA topoisomerase II/histidine kinase"/>
    <property type="match status" value="1"/>
</dbReference>
<feature type="domain" description="Histidine kinase" evidence="9">
    <location>
        <begin position="21"/>
        <end position="230"/>
    </location>
</feature>
<dbReference type="PRINTS" id="PR00344">
    <property type="entry name" value="BCTRLSENSOR"/>
</dbReference>
<evidence type="ECO:0000256" key="1">
    <source>
        <dbReference type="ARBA" id="ARBA00000085"/>
    </source>
</evidence>
<dbReference type="InterPro" id="IPR005467">
    <property type="entry name" value="His_kinase_dom"/>
</dbReference>
<reference evidence="10 11" key="1">
    <citation type="journal article" date="2015" name="Genome Announc.">
        <title>Genome Assemblies of Three Soil-Associated Devosia species: D. insulae, D. limi, and D. soli.</title>
        <authorList>
            <person name="Hassan Y.I."/>
            <person name="Lepp D."/>
            <person name="Zhou T."/>
        </authorList>
    </citation>
    <scope>NUCLEOTIDE SEQUENCE [LARGE SCALE GENOMIC DNA]</scope>
    <source>
        <strain evidence="10 11">DS-56</strain>
    </source>
</reference>
<dbReference type="EMBL" id="LAJE02000365">
    <property type="protein sequence ID" value="OEO28506.1"/>
    <property type="molecule type" value="Genomic_DNA"/>
</dbReference>
<evidence type="ECO:0000256" key="5">
    <source>
        <dbReference type="ARBA" id="ARBA00022741"/>
    </source>
</evidence>
<dbReference type="Proteomes" id="UP000095463">
    <property type="component" value="Unassembled WGS sequence"/>
</dbReference>
<dbReference type="PANTHER" id="PTHR43065">
    <property type="entry name" value="SENSOR HISTIDINE KINASE"/>
    <property type="match status" value="1"/>
</dbReference>
<evidence type="ECO:0000256" key="2">
    <source>
        <dbReference type="ARBA" id="ARBA00012438"/>
    </source>
</evidence>
<protein>
    <recommendedName>
        <fullName evidence="2">histidine kinase</fullName>
        <ecNumber evidence="2">2.7.13.3</ecNumber>
    </recommendedName>
</protein>
<accession>A0A1E5XIS3</accession>
<gene>
    <name evidence="10" type="ORF">VW23_004400</name>
</gene>
<name>A0A1E5XIS3_9HYPH</name>
<dbReference type="RefSeq" id="WP_069912173.1">
    <property type="nucleotide sequence ID" value="NZ_LAJE02000365.1"/>
</dbReference>
<evidence type="ECO:0000313" key="10">
    <source>
        <dbReference type="EMBL" id="OEO28506.1"/>
    </source>
</evidence>
<keyword evidence="8" id="KW-0902">Two-component regulatory system</keyword>
<dbReference type="SMART" id="SM00387">
    <property type="entry name" value="HATPase_c"/>
    <property type="match status" value="1"/>
</dbReference>
<dbReference type="PANTHER" id="PTHR43065:SF10">
    <property type="entry name" value="PEROXIDE STRESS-ACTIVATED HISTIDINE KINASE MAK3"/>
    <property type="match status" value="1"/>
</dbReference>
<dbReference type="OrthoDB" id="9785691at2"/>
<dbReference type="InterPro" id="IPR004358">
    <property type="entry name" value="Sig_transdc_His_kin-like_C"/>
</dbReference>
<keyword evidence="5" id="KW-0547">Nucleotide-binding</keyword>